<protein>
    <submittedName>
        <fullName evidence="2">Uncharacterized protein</fullName>
    </submittedName>
</protein>
<evidence type="ECO:0000313" key="3">
    <source>
        <dbReference type="Proteomes" id="UP001459277"/>
    </source>
</evidence>
<evidence type="ECO:0000313" key="2">
    <source>
        <dbReference type="EMBL" id="KAL0002803.1"/>
    </source>
</evidence>
<gene>
    <name evidence="2" type="ORF">SO802_016584</name>
</gene>
<comment type="caution">
    <text evidence="2">The sequence shown here is derived from an EMBL/GenBank/DDBJ whole genome shotgun (WGS) entry which is preliminary data.</text>
</comment>
<name>A0AAW2CZ52_9ROSI</name>
<dbReference type="AlphaFoldDB" id="A0AAW2CZ52"/>
<keyword evidence="3" id="KW-1185">Reference proteome</keyword>
<accession>A0AAW2CZ52</accession>
<organism evidence="2 3">
    <name type="scientific">Lithocarpus litseifolius</name>
    <dbReference type="NCBI Taxonomy" id="425828"/>
    <lineage>
        <taxon>Eukaryota</taxon>
        <taxon>Viridiplantae</taxon>
        <taxon>Streptophyta</taxon>
        <taxon>Embryophyta</taxon>
        <taxon>Tracheophyta</taxon>
        <taxon>Spermatophyta</taxon>
        <taxon>Magnoliopsida</taxon>
        <taxon>eudicotyledons</taxon>
        <taxon>Gunneridae</taxon>
        <taxon>Pentapetalae</taxon>
        <taxon>rosids</taxon>
        <taxon>fabids</taxon>
        <taxon>Fagales</taxon>
        <taxon>Fagaceae</taxon>
        <taxon>Lithocarpus</taxon>
    </lineage>
</organism>
<sequence length="175" mass="19231">MVNFPPQVTSSRSFLHLGNGFFAYLLSGMPLPSRNNLEHDDKERVLSILIFQAFPGTCMEDHTQAKFLYSVHYKINSAFSNQGGILGCFSVGPDVLPPWTKEAMALDLQSKEDVYAEATTQSLHPNSVEAEGDKDVQSIVVATTSVEATQADDVVHDDNTNTEDDFSMTAGSRLR</sequence>
<proteinExistence type="predicted"/>
<dbReference type="EMBL" id="JAZDWU010000005">
    <property type="protein sequence ID" value="KAL0002803.1"/>
    <property type="molecule type" value="Genomic_DNA"/>
</dbReference>
<dbReference type="Proteomes" id="UP001459277">
    <property type="component" value="Unassembled WGS sequence"/>
</dbReference>
<evidence type="ECO:0000256" key="1">
    <source>
        <dbReference type="SAM" id="MobiDB-lite"/>
    </source>
</evidence>
<feature type="region of interest" description="Disordered" evidence="1">
    <location>
        <begin position="150"/>
        <end position="175"/>
    </location>
</feature>
<reference evidence="2 3" key="1">
    <citation type="submission" date="2024-01" db="EMBL/GenBank/DDBJ databases">
        <title>A telomere-to-telomere, gap-free genome of sweet tea (Lithocarpus litseifolius).</title>
        <authorList>
            <person name="Zhou J."/>
        </authorList>
    </citation>
    <scope>NUCLEOTIDE SEQUENCE [LARGE SCALE GENOMIC DNA]</scope>
    <source>
        <strain evidence="2">Zhou-2022a</strain>
        <tissue evidence="2">Leaf</tissue>
    </source>
</reference>